<evidence type="ECO:0000256" key="1">
    <source>
        <dbReference type="ARBA" id="ARBA00009902"/>
    </source>
</evidence>
<feature type="signal peptide" evidence="5">
    <location>
        <begin position="1"/>
        <end position="21"/>
    </location>
</feature>
<dbReference type="InterPro" id="IPR013148">
    <property type="entry name" value="Glyco_hydro_32_N"/>
</dbReference>
<dbReference type="InterPro" id="IPR018053">
    <property type="entry name" value="Glyco_hydro_32_AS"/>
</dbReference>
<dbReference type="GO" id="GO:0005987">
    <property type="term" value="P:sucrose catabolic process"/>
    <property type="evidence" value="ECO:0007669"/>
    <property type="project" value="TreeGrafter"/>
</dbReference>
<dbReference type="GO" id="GO:0005737">
    <property type="term" value="C:cytoplasm"/>
    <property type="evidence" value="ECO:0007669"/>
    <property type="project" value="TreeGrafter"/>
</dbReference>
<dbReference type="AlphaFoldDB" id="A0A4U1GDH6"/>
<dbReference type="InterPro" id="IPR023296">
    <property type="entry name" value="Glyco_hydro_beta-prop_sf"/>
</dbReference>
<dbReference type="InterPro" id="IPR001362">
    <property type="entry name" value="Glyco_hydro_32"/>
</dbReference>
<evidence type="ECO:0000256" key="3">
    <source>
        <dbReference type="ARBA" id="ARBA00023295"/>
    </source>
</evidence>
<evidence type="ECO:0000256" key="5">
    <source>
        <dbReference type="SAM" id="SignalP"/>
    </source>
</evidence>
<feature type="domain" description="Glycosyl hydrolase family 32 N-terminal" evidence="6">
    <location>
        <begin position="42"/>
        <end position="341"/>
    </location>
</feature>
<dbReference type="SUPFAM" id="SSF75005">
    <property type="entry name" value="Arabinanase/levansucrase/invertase"/>
    <property type="match status" value="1"/>
</dbReference>
<dbReference type="InterPro" id="IPR013189">
    <property type="entry name" value="Glyco_hydro_32_C"/>
</dbReference>
<comment type="caution">
    <text evidence="8">The sequence shown here is derived from an EMBL/GenBank/DDBJ whole genome shotgun (WGS) entry which is preliminary data.</text>
</comment>
<reference evidence="8 9" key="1">
    <citation type="submission" date="2019-04" db="EMBL/GenBank/DDBJ databases">
        <title>Pedobacter sp. RP-1-16 sp. nov., isolated from Arctic soil.</title>
        <authorList>
            <person name="Dahal R.H."/>
            <person name="Kim D.-U."/>
        </authorList>
    </citation>
    <scope>NUCLEOTIDE SEQUENCE [LARGE SCALE GENOMIC DNA]</scope>
    <source>
        <strain evidence="8 9">RP-1-16</strain>
    </source>
</reference>
<dbReference type="PANTHER" id="PTHR42800:SF1">
    <property type="entry name" value="EXOINULINASE INUD (AFU_ORTHOLOGUE AFUA_5G00480)"/>
    <property type="match status" value="1"/>
</dbReference>
<proteinExistence type="inferred from homology"/>
<feature type="chain" id="PRO_5020447838" evidence="5">
    <location>
        <begin position="22"/>
        <end position="511"/>
    </location>
</feature>
<keyword evidence="3 4" id="KW-0326">Glycosidase</keyword>
<protein>
    <submittedName>
        <fullName evidence="8">Glycoside hydrolase family 32 protein</fullName>
    </submittedName>
</protein>
<dbReference type="PANTHER" id="PTHR42800">
    <property type="entry name" value="EXOINULINASE INUD (AFU_ORTHOLOGUE AFUA_5G00480)"/>
    <property type="match status" value="1"/>
</dbReference>
<dbReference type="Gene3D" id="2.115.10.20">
    <property type="entry name" value="Glycosyl hydrolase domain, family 43"/>
    <property type="match status" value="1"/>
</dbReference>
<keyword evidence="5" id="KW-0732">Signal</keyword>
<evidence type="ECO:0000259" key="7">
    <source>
        <dbReference type="Pfam" id="PF08244"/>
    </source>
</evidence>
<feature type="domain" description="Glycosyl hydrolase family 32 C-terminal" evidence="7">
    <location>
        <begin position="368"/>
        <end position="504"/>
    </location>
</feature>
<dbReference type="InterPro" id="IPR013320">
    <property type="entry name" value="ConA-like_dom_sf"/>
</dbReference>
<dbReference type="RefSeq" id="WP_136879774.1">
    <property type="nucleotide sequence ID" value="NZ_SWDX01000003.1"/>
</dbReference>
<dbReference type="GO" id="GO:0004575">
    <property type="term" value="F:sucrose alpha-glucosidase activity"/>
    <property type="evidence" value="ECO:0007669"/>
    <property type="project" value="TreeGrafter"/>
</dbReference>
<dbReference type="EMBL" id="SWDX01000003">
    <property type="protein sequence ID" value="TKC62111.1"/>
    <property type="molecule type" value="Genomic_DNA"/>
</dbReference>
<evidence type="ECO:0000313" key="8">
    <source>
        <dbReference type="EMBL" id="TKC62111.1"/>
    </source>
</evidence>
<dbReference type="CDD" id="cd18622">
    <property type="entry name" value="GH32_Inu-like"/>
    <property type="match status" value="1"/>
</dbReference>
<comment type="similarity">
    <text evidence="1 4">Belongs to the glycosyl hydrolase 32 family.</text>
</comment>
<dbReference type="PROSITE" id="PS00609">
    <property type="entry name" value="GLYCOSYL_HYDROL_F32"/>
    <property type="match status" value="1"/>
</dbReference>
<organism evidence="8 9">
    <name type="scientific">Pedobacter hiemivivus</name>
    <dbReference type="NCBI Taxonomy" id="2530454"/>
    <lineage>
        <taxon>Bacteria</taxon>
        <taxon>Pseudomonadati</taxon>
        <taxon>Bacteroidota</taxon>
        <taxon>Sphingobacteriia</taxon>
        <taxon>Sphingobacteriales</taxon>
        <taxon>Sphingobacteriaceae</taxon>
        <taxon>Pedobacter</taxon>
    </lineage>
</organism>
<gene>
    <name evidence="8" type="ORF">FBD94_07720</name>
</gene>
<dbReference type="SUPFAM" id="SSF49899">
    <property type="entry name" value="Concanavalin A-like lectins/glucanases"/>
    <property type="match status" value="1"/>
</dbReference>
<dbReference type="Pfam" id="PF00251">
    <property type="entry name" value="Glyco_hydro_32N"/>
    <property type="match status" value="1"/>
</dbReference>
<accession>A0A4U1GDH6</accession>
<evidence type="ECO:0000259" key="6">
    <source>
        <dbReference type="Pfam" id="PF00251"/>
    </source>
</evidence>
<sequence length="511" mass="57546">MNRKILMIAFLSVLTIGSSLRNVVKAQQQIVVGAEQHRPQFHFSPKEHWMNDPNGMVYYKGVYHLFYQYYPKGTVWGPMHWGHATTKDFFHWQEKPIALFPDSLGYIFSGSIVVDEQNTSGLGKNGKVPLVAIFTHHDPKLEAKKVNTFQNQSIAYSLDEGNTWEKYSGNPVLPNPGITDFRDPKVMWYEAGKKWIMTLATKDRITFYSSKNLKEWKKESEFGNDLGAHGGVWECPDLFPMEHNGKTVWVLLVSINPGGPNGGSATQYFTGNFDGSTFIPNSKAEKWLDYGTDNYAGVTWSNTGKRKVFIGWMNNWQYANQVPTKKWRGAATIARDLVLDQIAGDFYVRSVPVKEMNAYLKPVSKKQALTLNKEIDLSAYTKDLNGRIKLDFGFNTLNSMEIALSNKEGNKLLVGYDTKTKTYYIDRTNSGASDFEKGFAKKHTAPRIAKSESGKISLILDVASAELFADDGLTVMTDIFFPERPIDRIKISGAGKQKLTNLAISSIPSFK</sequence>
<evidence type="ECO:0000256" key="2">
    <source>
        <dbReference type="ARBA" id="ARBA00022801"/>
    </source>
</evidence>
<dbReference type="Proteomes" id="UP000309594">
    <property type="component" value="Unassembled WGS sequence"/>
</dbReference>
<name>A0A4U1GDH6_9SPHI</name>
<evidence type="ECO:0000313" key="9">
    <source>
        <dbReference type="Proteomes" id="UP000309594"/>
    </source>
</evidence>
<dbReference type="Pfam" id="PF08244">
    <property type="entry name" value="Glyco_hydro_32C"/>
    <property type="match status" value="1"/>
</dbReference>
<dbReference type="SMART" id="SM00640">
    <property type="entry name" value="Glyco_32"/>
    <property type="match status" value="1"/>
</dbReference>
<dbReference type="Gene3D" id="2.60.120.560">
    <property type="entry name" value="Exo-inulinase, domain 1"/>
    <property type="match status" value="1"/>
</dbReference>
<keyword evidence="2 4" id="KW-0378">Hydrolase</keyword>
<evidence type="ECO:0000256" key="4">
    <source>
        <dbReference type="RuleBase" id="RU362110"/>
    </source>
</evidence>